<comment type="caution">
    <text evidence="2">The sequence shown here is derived from an EMBL/GenBank/DDBJ whole genome shotgun (WGS) entry which is preliminary data.</text>
</comment>
<organism evidence="2 3">
    <name type="scientific">Subtercola vilae</name>
    <dbReference type="NCBI Taxonomy" id="2056433"/>
    <lineage>
        <taxon>Bacteria</taxon>
        <taxon>Bacillati</taxon>
        <taxon>Actinomycetota</taxon>
        <taxon>Actinomycetes</taxon>
        <taxon>Micrococcales</taxon>
        <taxon>Microbacteriaceae</taxon>
        <taxon>Subtercola</taxon>
    </lineage>
</organism>
<dbReference type="InterPro" id="IPR027948">
    <property type="entry name" value="DUF4436"/>
</dbReference>
<feature type="transmembrane region" description="Helical" evidence="1">
    <location>
        <begin position="254"/>
        <end position="272"/>
    </location>
</feature>
<evidence type="ECO:0000313" key="2">
    <source>
        <dbReference type="EMBL" id="TIH40383.1"/>
    </source>
</evidence>
<dbReference type="Pfam" id="PF14494">
    <property type="entry name" value="DUF4436"/>
    <property type="match status" value="1"/>
</dbReference>
<keyword evidence="1" id="KW-0812">Transmembrane</keyword>
<evidence type="ECO:0000256" key="1">
    <source>
        <dbReference type="SAM" id="Phobius"/>
    </source>
</evidence>
<feature type="transmembrane region" description="Helical" evidence="1">
    <location>
        <begin position="284"/>
        <end position="304"/>
    </location>
</feature>
<accession>A0A4T2C7G2</accession>
<dbReference type="OrthoDB" id="8438075at2"/>
<keyword evidence="1" id="KW-1133">Transmembrane helix</keyword>
<dbReference type="RefSeq" id="WP_136640591.1">
    <property type="nucleotide sequence ID" value="NZ_QYRT01000003.1"/>
</dbReference>
<reference evidence="2 3" key="1">
    <citation type="journal article" date="2019" name="Microorganisms">
        <title>Systematic Affiliation and Genome Analysis of Subtercola vilae DB165(T) with Particular Emphasis on Cold Adaptation of an Isolate from a High-Altitude Cold Volcano Lake.</title>
        <authorList>
            <person name="Villalobos A.S."/>
            <person name="Wiese J."/>
            <person name="Imhoff J.F."/>
            <person name="Dorador C."/>
            <person name="Keller A."/>
            <person name="Hentschel U."/>
        </authorList>
    </citation>
    <scope>NUCLEOTIDE SEQUENCE [LARGE SCALE GENOMIC DNA]</scope>
    <source>
        <strain evidence="2 3">DB165</strain>
    </source>
</reference>
<dbReference type="Proteomes" id="UP000306192">
    <property type="component" value="Unassembled WGS sequence"/>
</dbReference>
<protein>
    <submittedName>
        <fullName evidence="2">DUF4436 domain-containing protein</fullName>
    </submittedName>
</protein>
<evidence type="ECO:0000313" key="3">
    <source>
        <dbReference type="Proteomes" id="UP000306192"/>
    </source>
</evidence>
<dbReference type="EMBL" id="QYRT01000003">
    <property type="protein sequence ID" value="TIH40383.1"/>
    <property type="molecule type" value="Genomic_DNA"/>
</dbReference>
<proteinExistence type="predicted"/>
<feature type="transmembrane region" description="Helical" evidence="1">
    <location>
        <begin position="219"/>
        <end position="242"/>
    </location>
</feature>
<feature type="transmembrane region" description="Helical" evidence="1">
    <location>
        <begin position="32"/>
        <end position="52"/>
    </location>
</feature>
<gene>
    <name evidence="2" type="ORF">D4765_02180</name>
</gene>
<keyword evidence="1" id="KW-0472">Membrane</keyword>
<keyword evidence="3" id="KW-1185">Reference proteome</keyword>
<dbReference type="AlphaFoldDB" id="A0A4T2C7G2"/>
<sequence>MSINDTQDSPPLSPVPPTQKALALWRRRSARLVAVIAVVVIVYAVVVTLYAASGRIANDADVTPNPGGVTVVLTPKTINPLTETISMELELTPSTEIEANDSITLDQAVTLVLSPVSGSQTMQFAKDAIPGTQPVTSFAPGAVEQWPFDTYRSEIFIQAYAEKNGVLEPIDTKVIYKGYMPGWSLSADRVTHGEMIQTAEGLKPAYFAQLTASRSGSTFAFGFLLLALMVVLPILQLFVAISVFRGFRKVEPSFLSWMGAMLFAIIPLRSFLPGAPPVGSWIDFVVVLWVIVALISGIVVYVIAWMRWGSPAAPIIEPPPATTPAPAPTHTPPG</sequence>
<name>A0A4T2C7G2_9MICO</name>